<sequence>MTAPDALQAVVTVMQTRISNGQRDGSVAADRATLARLPR</sequence>
<evidence type="ECO:0000313" key="2">
    <source>
        <dbReference type="EMBL" id="CQD17519.1"/>
    </source>
</evidence>
<accession>A0A0E4GZ27</accession>
<reference evidence="2 3" key="1">
    <citation type="submission" date="2015-03" db="EMBL/GenBank/DDBJ databases">
        <authorList>
            <person name="Urmite Genomes"/>
        </authorList>
    </citation>
    <scope>NUCLEOTIDE SEQUENCE [LARGE SCALE GENOMIC DNA]</scope>
    <source>
        <strain evidence="2 3">CSUR P1491</strain>
    </source>
</reference>
<evidence type="ECO:0000256" key="1">
    <source>
        <dbReference type="SAM" id="MobiDB-lite"/>
    </source>
</evidence>
<dbReference type="EMBL" id="CTEE01000001">
    <property type="protein sequence ID" value="CQD17519.1"/>
    <property type="molecule type" value="Genomic_DNA"/>
</dbReference>
<evidence type="ECO:0000313" key="3">
    <source>
        <dbReference type="Proteomes" id="UP000199251"/>
    </source>
</evidence>
<name>A0A0E4GZ27_MYCLN</name>
<dbReference type="Proteomes" id="UP000199251">
    <property type="component" value="Unassembled WGS sequence"/>
</dbReference>
<proteinExistence type="predicted"/>
<feature type="region of interest" description="Disordered" evidence="1">
    <location>
        <begin position="20"/>
        <end position="39"/>
    </location>
</feature>
<organism evidence="2 3">
    <name type="scientific">Mycobacterium lentiflavum</name>
    <dbReference type="NCBI Taxonomy" id="141349"/>
    <lineage>
        <taxon>Bacteria</taxon>
        <taxon>Bacillati</taxon>
        <taxon>Actinomycetota</taxon>
        <taxon>Actinomycetes</taxon>
        <taxon>Mycobacteriales</taxon>
        <taxon>Mycobacteriaceae</taxon>
        <taxon>Mycobacterium</taxon>
        <taxon>Mycobacterium simiae complex</taxon>
    </lineage>
</organism>
<protein>
    <submittedName>
        <fullName evidence="2">Uncharacterized protein</fullName>
    </submittedName>
</protein>
<dbReference type="AlphaFoldDB" id="A0A0E4GZ27"/>
<gene>
    <name evidence="2" type="ORF">BN1232_03922</name>
</gene>